<keyword evidence="2" id="KW-1185">Reference proteome</keyword>
<proteinExistence type="predicted"/>
<organism evidence="1 2">
    <name type="scientific">Sporolactobacillus laevolacticus DSM 442</name>
    <dbReference type="NCBI Taxonomy" id="1395513"/>
    <lineage>
        <taxon>Bacteria</taxon>
        <taxon>Bacillati</taxon>
        <taxon>Bacillota</taxon>
        <taxon>Bacilli</taxon>
        <taxon>Bacillales</taxon>
        <taxon>Sporolactobacillaceae</taxon>
        <taxon>Sporolactobacillus</taxon>
    </lineage>
</organism>
<evidence type="ECO:0000313" key="2">
    <source>
        <dbReference type="Proteomes" id="UP000018296"/>
    </source>
</evidence>
<dbReference type="AlphaFoldDB" id="V6J1I6"/>
<accession>V6J1I6</accession>
<evidence type="ECO:0000313" key="1">
    <source>
        <dbReference type="EMBL" id="EST13687.1"/>
    </source>
</evidence>
<reference evidence="1 2" key="1">
    <citation type="journal article" date="2013" name="Genome Announc.">
        <title>Genome Sequence of Sporolactobacillus laevolacticus DSM442, an Efficient Polymer-Grade D-Lactate Producer from Agricultural Waste Cottonseed as a Nitrogen Source.</title>
        <authorList>
            <person name="Wang H."/>
            <person name="Wang L."/>
            <person name="Ju J."/>
            <person name="Yu B."/>
            <person name="Ma Y."/>
        </authorList>
    </citation>
    <scope>NUCLEOTIDE SEQUENCE [LARGE SCALE GENOMIC DNA]</scope>
    <source>
        <strain evidence="1 2">DSM 442</strain>
    </source>
</reference>
<gene>
    <name evidence="1" type="ORF">P343_01420</name>
</gene>
<name>V6J1I6_9BACL</name>
<protein>
    <submittedName>
        <fullName evidence="1">Uncharacterized protein</fullName>
    </submittedName>
</protein>
<dbReference type="EMBL" id="AWTC01000001">
    <property type="protein sequence ID" value="EST13687.1"/>
    <property type="molecule type" value="Genomic_DNA"/>
</dbReference>
<dbReference type="Proteomes" id="UP000018296">
    <property type="component" value="Unassembled WGS sequence"/>
</dbReference>
<sequence length="81" mass="9225">MRATEVSLSTRLMNQSRIKIGIQGPGAAWFFQCKNSGRHTSEVNEVFDGNDFDMYIVPRPLDRGNQHKIECVYTTDCCQVL</sequence>
<comment type="caution">
    <text evidence="1">The sequence shown here is derived from an EMBL/GenBank/DDBJ whole genome shotgun (WGS) entry which is preliminary data.</text>
</comment>
<dbReference type="STRING" id="1395513.P343_01420"/>